<evidence type="ECO:0000256" key="17">
    <source>
        <dbReference type="ARBA" id="ARBA00023264"/>
    </source>
</evidence>
<evidence type="ECO:0000256" key="23">
    <source>
        <dbReference type="ARBA" id="ARBA00033406"/>
    </source>
</evidence>
<sequence>MTNLQARLVSALVLAAIVLLATISGGWLFAVMAAAVAVLIWGEWVDVACPLADDRVRLLGFGAIALVFLAALFLPNAALFWIAVIALAGFALVCWGIGEGPWPVYGLVYAGATFVAVIMLRSSSVGGSGLIAILFLYATVWATDIGAYFAGRRFGGPKVAVAISPNKTWSGAIGGAASAVVAGVLVFSAAGLEDTATAIGLALFLSVVAQAGDFFESWIKRRNGVKDTSQIMPGHGGMMDRTDGLIAAAIALWLLGLALAGPAESAAAFFV</sequence>
<evidence type="ECO:0000256" key="15">
    <source>
        <dbReference type="ARBA" id="ARBA00023136"/>
    </source>
</evidence>
<keyword evidence="14" id="KW-0443">Lipid metabolism</keyword>
<evidence type="ECO:0000256" key="11">
    <source>
        <dbReference type="ARBA" id="ARBA00022692"/>
    </source>
</evidence>
<feature type="transmembrane region" description="Helical" evidence="24">
    <location>
        <begin position="12"/>
        <end position="44"/>
    </location>
</feature>
<comment type="pathway">
    <text evidence="4">Lipid metabolism.</text>
</comment>
<name>A0A4R0P854_9HYPH</name>
<keyword evidence="26" id="KW-1185">Reference proteome</keyword>
<evidence type="ECO:0000256" key="13">
    <source>
        <dbReference type="ARBA" id="ARBA00022989"/>
    </source>
</evidence>
<feature type="transmembrane region" description="Helical" evidence="24">
    <location>
        <begin position="129"/>
        <end position="150"/>
    </location>
</feature>
<comment type="catalytic activity">
    <reaction evidence="1">
        <text>a 1,2-diacyl-sn-glycero-3-phosphate + CTP + H(+) = a CDP-1,2-diacyl-sn-glycerol + diphosphate</text>
        <dbReference type="Rhea" id="RHEA:16229"/>
        <dbReference type="ChEBI" id="CHEBI:15378"/>
        <dbReference type="ChEBI" id="CHEBI:33019"/>
        <dbReference type="ChEBI" id="CHEBI:37563"/>
        <dbReference type="ChEBI" id="CHEBI:58332"/>
        <dbReference type="ChEBI" id="CHEBI:58608"/>
        <dbReference type="EC" id="2.7.7.41"/>
    </reaction>
</comment>
<feature type="transmembrane region" description="Helical" evidence="24">
    <location>
        <begin position="245"/>
        <end position="270"/>
    </location>
</feature>
<dbReference type="EC" id="2.7.7.41" evidence="6"/>
<evidence type="ECO:0000256" key="1">
    <source>
        <dbReference type="ARBA" id="ARBA00001698"/>
    </source>
</evidence>
<evidence type="ECO:0000256" key="14">
    <source>
        <dbReference type="ARBA" id="ARBA00023098"/>
    </source>
</evidence>
<evidence type="ECO:0000256" key="2">
    <source>
        <dbReference type="ARBA" id="ARBA00004651"/>
    </source>
</evidence>
<feature type="transmembrane region" description="Helical" evidence="24">
    <location>
        <begin position="104"/>
        <end position="123"/>
    </location>
</feature>
<keyword evidence="16" id="KW-0594">Phospholipid biosynthesis</keyword>
<evidence type="ECO:0000256" key="6">
    <source>
        <dbReference type="ARBA" id="ARBA00012487"/>
    </source>
</evidence>
<keyword evidence="10 25" id="KW-0808">Transferase</keyword>
<feature type="transmembrane region" description="Helical" evidence="24">
    <location>
        <begin position="80"/>
        <end position="97"/>
    </location>
</feature>
<evidence type="ECO:0000256" key="21">
    <source>
        <dbReference type="ARBA" id="ARBA00032396"/>
    </source>
</evidence>
<evidence type="ECO:0000256" key="19">
    <source>
        <dbReference type="ARBA" id="ARBA00031825"/>
    </source>
</evidence>
<comment type="subcellular location">
    <subcellularLocation>
        <location evidence="2">Cell membrane</location>
        <topology evidence="2">Multi-pass membrane protein</topology>
    </subcellularLocation>
</comment>
<dbReference type="EMBL" id="SJST01000006">
    <property type="protein sequence ID" value="TCD13211.1"/>
    <property type="molecule type" value="Genomic_DNA"/>
</dbReference>
<evidence type="ECO:0000256" key="24">
    <source>
        <dbReference type="SAM" id="Phobius"/>
    </source>
</evidence>
<dbReference type="Proteomes" id="UP000291301">
    <property type="component" value="Unassembled WGS sequence"/>
</dbReference>
<evidence type="ECO:0000256" key="22">
    <source>
        <dbReference type="ARBA" id="ARBA00032743"/>
    </source>
</evidence>
<protein>
    <recommendedName>
        <fullName evidence="7">Phosphatidate cytidylyltransferase</fullName>
        <ecNumber evidence="6">2.7.7.41</ecNumber>
    </recommendedName>
    <alternativeName>
        <fullName evidence="20">CDP-DAG synthase</fullName>
    </alternativeName>
    <alternativeName>
        <fullName evidence="22">CDP-DG synthase</fullName>
    </alternativeName>
    <alternativeName>
        <fullName evidence="18">CDP-diacylglycerol synthase</fullName>
    </alternativeName>
    <alternativeName>
        <fullName evidence="21">CDP-diglyceride pyrophosphorylase</fullName>
    </alternativeName>
    <alternativeName>
        <fullName evidence="23">CDP-diglyceride synthase</fullName>
    </alternativeName>
    <alternativeName>
        <fullName evidence="19">CTP:phosphatidate cytidylyltransferase</fullName>
    </alternativeName>
</protein>
<evidence type="ECO:0000256" key="12">
    <source>
        <dbReference type="ARBA" id="ARBA00022695"/>
    </source>
</evidence>
<keyword evidence="13 24" id="KW-1133">Transmembrane helix</keyword>
<comment type="caution">
    <text evidence="25">The sequence shown here is derived from an EMBL/GenBank/DDBJ whole genome shotgun (WGS) entry which is preliminary data.</text>
</comment>
<dbReference type="PANTHER" id="PTHR46382">
    <property type="entry name" value="PHOSPHATIDATE CYTIDYLYLTRANSFERASE"/>
    <property type="match status" value="1"/>
</dbReference>
<dbReference type="GO" id="GO:0005886">
    <property type="term" value="C:plasma membrane"/>
    <property type="evidence" value="ECO:0007669"/>
    <property type="project" value="UniProtKB-SubCell"/>
</dbReference>
<dbReference type="GO" id="GO:0004605">
    <property type="term" value="F:phosphatidate cytidylyltransferase activity"/>
    <property type="evidence" value="ECO:0007669"/>
    <property type="project" value="UniProtKB-EC"/>
</dbReference>
<keyword evidence="12 25" id="KW-0548">Nucleotidyltransferase</keyword>
<keyword evidence="8" id="KW-1003">Cell membrane</keyword>
<feature type="transmembrane region" description="Helical" evidence="24">
    <location>
        <begin position="56"/>
        <end position="74"/>
    </location>
</feature>
<gene>
    <name evidence="25" type="ORF">E0D97_14520</name>
</gene>
<comment type="pathway">
    <text evidence="3">Phospholipid metabolism; CDP-diacylglycerol biosynthesis; CDP-diacylglycerol from sn-glycerol 3-phosphate: step 3/3.</text>
</comment>
<organism evidence="25 26">
    <name type="scientific">Oricola cellulosilytica</name>
    <dbReference type="NCBI Taxonomy" id="1429082"/>
    <lineage>
        <taxon>Bacteria</taxon>
        <taxon>Pseudomonadati</taxon>
        <taxon>Pseudomonadota</taxon>
        <taxon>Alphaproteobacteria</taxon>
        <taxon>Hyphomicrobiales</taxon>
        <taxon>Ahrensiaceae</taxon>
        <taxon>Oricola</taxon>
    </lineage>
</organism>
<evidence type="ECO:0000256" key="16">
    <source>
        <dbReference type="ARBA" id="ARBA00023209"/>
    </source>
</evidence>
<evidence type="ECO:0000256" key="18">
    <source>
        <dbReference type="ARBA" id="ARBA00029893"/>
    </source>
</evidence>
<evidence type="ECO:0000313" key="25">
    <source>
        <dbReference type="EMBL" id="TCD13211.1"/>
    </source>
</evidence>
<dbReference type="GO" id="GO:0016024">
    <property type="term" value="P:CDP-diacylglycerol biosynthetic process"/>
    <property type="evidence" value="ECO:0007669"/>
    <property type="project" value="TreeGrafter"/>
</dbReference>
<evidence type="ECO:0000256" key="9">
    <source>
        <dbReference type="ARBA" id="ARBA00022516"/>
    </source>
</evidence>
<accession>A0A4R0P854</accession>
<dbReference type="RefSeq" id="WP_131570206.1">
    <property type="nucleotide sequence ID" value="NZ_JAINFK010000005.1"/>
</dbReference>
<dbReference type="Pfam" id="PF01148">
    <property type="entry name" value="CTP_transf_1"/>
    <property type="match status" value="1"/>
</dbReference>
<dbReference type="OrthoDB" id="9799199at2"/>
<evidence type="ECO:0000256" key="7">
    <source>
        <dbReference type="ARBA" id="ARBA00019373"/>
    </source>
</evidence>
<evidence type="ECO:0000256" key="4">
    <source>
        <dbReference type="ARBA" id="ARBA00005189"/>
    </source>
</evidence>
<keyword evidence="17" id="KW-1208">Phospholipid metabolism</keyword>
<evidence type="ECO:0000313" key="26">
    <source>
        <dbReference type="Proteomes" id="UP000291301"/>
    </source>
</evidence>
<keyword evidence="9" id="KW-0444">Lipid biosynthesis</keyword>
<reference evidence="25 26" key="1">
    <citation type="journal article" date="2015" name="Antonie Van Leeuwenhoek">
        <title>Oricola cellulosilytica gen. nov., sp. nov., a cellulose-degrading bacterium of the family Phyllobacteriaceae isolated from surface seashore water, and emended descriptions of Mesorhizobium loti and Phyllobacterium myrsinacearum.</title>
        <authorList>
            <person name="Hameed A."/>
            <person name="Shahina M."/>
            <person name="Lai W.A."/>
            <person name="Lin S.Y."/>
            <person name="Young L.S."/>
            <person name="Liu Y.C."/>
            <person name="Hsu Y.H."/>
            <person name="Young C.C."/>
        </authorList>
    </citation>
    <scope>NUCLEOTIDE SEQUENCE [LARGE SCALE GENOMIC DNA]</scope>
    <source>
        <strain evidence="25 26">KCTC 52183</strain>
    </source>
</reference>
<feature type="transmembrane region" description="Helical" evidence="24">
    <location>
        <begin position="171"/>
        <end position="190"/>
    </location>
</feature>
<proteinExistence type="inferred from homology"/>
<evidence type="ECO:0000256" key="10">
    <source>
        <dbReference type="ARBA" id="ARBA00022679"/>
    </source>
</evidence>
<evidence type="ECO:0000256" key="8">
    <source>
        <dbReference type="ARBA" id="ARBA00022475"/>
    </source>
</evidence>
<comment type="similarity">
    <text evidence="5">Belongs to the CDS family.</text>
</comment>
<keyword evidence="11 24" id="KW-0812">Transmembrane</keyword>
<keyword evidence="15 24" id="KW-0472">Membrane</keyword>
<evidence type="ECO:0000256" key="20">
    <source>
        <dbReference type="ARBA" id="ARBA00032253"/>
    </source>
</evidence>
<dbReference type="AlphaFoldDB" id="A0A4R0P854"/>
<evidence type="ECO:0000256" key="3">
    <source>
        <dbReference type="ARBA" id="ARBA00005119"/>
    </source>
</evidence>
<dbReference type="PANTHER" id="PTHR46382:SF1">
    <property type="entry name" value="PHOSPHATIDATE CYTIDYLYLTRANSFERASE"/>
    <property type="match status" value="1"/>
</dbReference>
<evidence type="ECO:0000256" key="5">
    <source>
        <dbReference type="ARBA" id="ARBA00010185"/>
    </source>
</evidence>